<keyword evidence="1" id="KW-0539">Nucleus</keyword>
<dbReference type="AlphaFoldDB" id="A0A9P5HDR8"/>
<evidence type="ECO:0000256" key="1">
    <source>
        <dbReference type="ARBA" id="ARBA00023242"/>
    </source>
</evidence>
<evidence type="ECO:0000259" key="2">
    <source>
        <dbReference type="Pfam" id="PF04082"/>
    </source>
</evidence>
<accession>A0A9P5HDR8</accession>
<name>A0A9P5HDR8_9HYPO</name>
<dbReference type="GO" id="GO:0008270">
    <property type="term" value="F:zinc ion binding"/>
    <property type="evidence" value="ECO:0007669"/>
    <property type="project" value="InterPro"/>
</dbReference>
<reference evidence="3" key="1">
    <citation type="submission" date="2020-03" db="EMBL/GenBank/DDBJ databases">
        <title>Draft Genome Sequence of Cylindrodendrum hubeiense.</title>
        <authorList>
            <person name="Buettner E."/>
            <person name="Kellner H."/>
        </authorList>
    </citation>
    <scope>NUCLEOTIDE SEQUENCE</scope>
    <source>
        <strain evidence="3">IHI 201604</strain>
    </source>
</reference>
<sequence length="232" mass="25997">MRLIGHLYDSQEWSTPLKDSVDTCFSEALQTDPFMVQCRLLYSVALFWRGYTAESKQEMDAAARLALQLEMFRYEFAAGHGGGDAVLTESWRRTWWMLYLVDGYYAGTLGTMSSAFVDVDATVELPCEECQFESGEIPEPRTLQDFDCREFDFGNTPFSSFAYLIGAVRCVISAISTIPELAVDKASTHIIQAADSIVDGWLLLLPKGCKQVLSKSGDIDELMFQAHLVIHV</sequence>
<dbReference type="EMBL" id="JAANBB010000078">
    <property type="protein sequence ID" value="KAF7551420.1"/>
    <property type="molecule type" value="Genomic_DNA"/>
</dbReference>
<dbReference type="InterPro" id="IPR007219">
    <property type="entry name" value="XnlR_reg_dom"/>
</dbReference>
<evidence type="ECO:0000313" key="4">
    <source>
        <dbReference type="Proteomes" id="UP000722485"/>
    </source>
</evidence>
<organism evidence="3 4">
    <name type="scientific">Cylindrodendrum hubeiense</name>
    <dbReference type="NCBI Taxonomy" id="595255"/>
    <lineage>
        <taxon>Eukaryota</taxon>
        <taxon>Fungi</taxon>
        <taxon>Dikarya</taxon>
        <taxon>Ascomycota</taxon>
        <taxon>Pezizomycotina</taxon>
        <taxon>Sordariomycetes</taxon>
        <taxon>Hypocreomycetidae</taxon>
        <taxon>Hypocreales</taxon>
        <taxon>Nectriaceae</taxon>
        <taxon>Cylindrodendrum</taxon>
    </lineage>
</organism>
<feature type="domain" description="Xylanolytic transcriptional activator regulatory" evidence="2">
    <location>
        <begin position="35"/>
        <end position="145"/>
    </location>
</feature>
<dbReference type="CDD" id="cd12148">
    <property type="entry name" value="fungal_TF_MHR"/>
    <property type="match status" value="1"/>
</dbReference>
<dbReference type="GO" id="GO:0003677">
    <property type="term" value="F:DNA binding"/>
    <property type="evidence" value="ECO:0007669"/>
    <property type="project" value="InterPro"/>
</dbReference>
<dbReference type="GO" id="GO:0006351">
    <property type="term" value="P:DNA-templated transcription"/>
    <property type="evidence" value="ECO:0007669"/>
    <property type="project" value="InterPro"/>
</dbReference>
<dbReference type="OrthoDB" id="2399539at2759"/>
<gene>
    <name evidence="3" type="ORF">G7Z17_g5031</name>
</gene>
<dbReference type="PANTHER" id="PTHR47431">
    <property type="entry name" value="ZN(II)2CYS6 TRANSCRIPTION FACTOR (EUROFUNG)-RELATED"/>
    <property type="match status" value="1"/>
</dbReference>
<evidence type="ECO:0000313" key="3">
    <source>
        <dbReference type="EMBL" id="KAF7551420.1"/>
    </source>
</evidence>
<keyword evidence="4" id="KW-1185">Reference proteome</keyword>
<proteinExistence type="predicted"/>
<protein>
    <recommendedName>
        <fullName evidence="2">Xylanolytic transcriptional activator regulatory domain-containing protein</fullName>
    </recommendedName>
</protein>
<dbReference type="PANTHER" id="PTHR47431:SF4">
    <property type="entry name" value="ZN(II)2CYS6 TRANSCRIPTION FACTOR (EUROFUNG)"/>
    <property type="match status" value="1"/>
</dbReference>
<dbReference type="Proteomes" id="UP000722485">
    <property type="component" value="Unassembled WGS sequence"/>
</dbReference>
<comment type="caution">
    <text evidence="3">The sequence shown here is derived from an EMBL/GenBank/DDBJ whole genome shotgun (WGS) entry which is preliminary data.</text>
</comment>
<dbReference type="Pfam" id="PF04082">
    <property type="entry name" value="Fungal_trans"/>
    <property type="match status" value="1"/>
</dbReference>